<sequence>MSEPVQENVPQSLDDILAGDVDGLLDAPQKPKKVTSSDRLERAFLEIVEFRREHERVPSSTTREIAERKLGARLDGILANDEKIEALKHLDEFGLLDAPEPPGSLDDLLEGDAIDDLLGDDSGVLDVSELPATRKPESPDSVAKRVKAEDFEQFEHLFKAKHAELAEGTLQLATFTGLHMIREGAFFVLGGVLCFVAEVGEDVDLVVGGKPKQKQRLRVVFENGTESRMYKQSLMTRLYEQHGQVLARTGVDASEVLDADVESGHIYVLQSLSDDPAISGLPDLHKIGFSTTTVEQRIKNAEKSP</sequence>
<organism evidence="1 2">
    <name type="scientific">Candidatus Agrococcus pullicola</name>
    <dbReference type="NCBI Taxonomy" id="2838429"/>
    <lineage>
        <taxon>Bacteria</taxon>
        <taxon>Bacillati</taxon>
        <taxon>Actinomycetota</taxon>
        <taxon>Actinomycetes</taxon>
        <taxon>Micrococcales</taxon>
        <taxon>Microbacteriaceae</taxon>
        <taxon>Agrococcus</taxon>
    </lineage>
</organism>
<proteinExistence type="predicted"/>
<dbReference type="EMBL" id="DXDC01000178">
    <property type="protein sequence ID" value="HIY65849.1"/>
    <property type="molecule type" value="Genomic_DNA"/>
</dbReference>
<feature type="non-terminal residue" evidence="1">
    <location>
        <position position="305"/>
    </location>
</feature>
<comment type="caution">
    <text evidence="1">The sequence shown here is derived from an EMBL/GenBank/DDBJ whole genome shotgun (WGS) entry which is preliminary data.</text>
</comment>
<evidence type="ECO:0000313" key="2">
    <source>
        <dbReference type="Proteomes" id="UP000824005"/>
    </source>
</evidence>
<reference evidence="1" key="2">
    <citation type="submission" date="2021-04" db="EMBL/GenBank/DDBJ databases">
        <authorList>
            <person name="Gilroy R."/>
        </authorList>
    </citation>
    <scope>NUCLEOTIDE SEQUENCE</scope>
    <source>
        <strain evidence="1">ChiGjej1B1-98</strain>
    </source>
</reference>
<gene>
    <name evidence="1" type="ORF">H9830_06180</name>
</gene>
<evidence type="ECO:0000313" key="1">
    <source>
        <dbReference type="EMBL" id="HIY65849.1"/>
    </source>
</evidence>
<dbReference type="AlphaFoldDB" id="A0A9D1YU40"/>
<reference evidence="1" key="1">
    <citation type="journal article" date="2021" name="PeerJ">
        <title>Extensive microbial diversity within the chicken gut microbiome revealed by metagenomics and culture.</title>
        <authorList>
            <person name="Gilroy R."/>
            <person name="Ravi A."/>
            <person name="Getino M."/>
            <person name="Pursley I."/>
            <person name="Horton D.L."/>
            <person name="Alikhan N.F."/>
            <person name="Baker D."/>
            <person name="Gharbi K."/>
            <person name="Hall N."/>
            <person name="Watson M."/>
            <person name="Adriaenssens E.M."/>
            <person name="Foster-Nyarko E."/>
            <person name="Jarju S."/>
            <person name="Secka A."/>
            <person name="Antonio M."/>
            <person name="Oren A."/>
            <person name="Chaudhuri R.R."/>
            <person name="La Ragione R."/>
            <person name="Hildebrand F."/>
            <person name="Pallen M.J."/>
        </authorList>
    </citation>
    <scope>NUCLEOTIDE SEQUENCE</scope>
    <source>
        <strain evidence="1">ChiGjej1B1-98</strain>
    </source>
</reference>
<name>A0A9D1YU40_9MICO</name>
<dbReference type="Proteomes" id="UP000824005">
    <property type="component" value="Unassembled WGS sequence"/>
</dbReference>
<protein>
    <submittedName>
        <fullName evidence="1">GIY-YIG nuclease family protein</fullName>
    </submittedName>
</protein>
<accession>A0A9D1YU40</accession>